<dbReference type="InterPro" id="IPR003838">
    <property type="entry name" value="ABC3_permease_C"/>
</dbReference>
<evidence type="ECO:0000313" key="11">
    <source>
        <dbReference type="Proteomes" id="UP001059380"/>
    </source>
</evidence>
<gene>
    <name evidence="10" type="ORF">MOP44_18740</name>
</gene>
<keyword evidence="5 7" id="KW-0472">Membrane</keyword>
<dbReference type="KEGG" id="orp:MOP44_18740"/>
<keyword evidence="4 7" id="KW-1133">Transmembrane helix</keyword>
<feature type="domain" description="ABC3 transporter permease C-terminal" evidence="8">
    <location>
        <begin position="348"/>
        <end position="458"/>
    </location>
</feature>
<dbReference type="GO" id="GO:0005886">
    <property type="term" value="C:plasma membrane"/>
    <property type="evidence" value="ECO:0007669"/>
    <property type="project" value="UniProtKB-SubCell"/>
</dbReference>
<sequence>MRWWRRKQRDEELARELQCDLELEEEEQRERGVSAEEARFAAMRAFGNPTVIREQTRAVWTWNWLERLVRDLKYGARTLWRSPSFSIVSVLVMALGIGATTSLFTIVRAVLLRPLPFRDPGRLVMLYDHFRHDQRGDGFNTVAAGDYRDWRAQTHSFEDMAAMRGYGGIISGVQSELPEVVQSAAGTANLFPLLGVSPVLGRTFTDAEDQPEGQPVVLLTWSIFQRRFAGDPSIIGKQVHLDTKPTTVIGVLPSWFTYPDARIQFWLPYWQTFSPGDYGHADHQSTVVARLKQGVSAAAATREVSALQYQIHLANASKPVAEDVWWRPMIDDLAKNVRTPLLVLLGAVGCMLLIACLNLTNLLVARSATRRREVAVRGALGGSRIVLICEQMTESLLICLAGGALGLLLSLASTYWLAAHWRNLPRAESVHVDAWVLTFTLAIVAAAALLAGLVPAISSTGRGLLSGLRDSTRMVGASGARARLRKTMLTVEIALTVVLLISAGLLFKSFLHLRTTDLGCRIDHVITMKFGLPEIQYDTREKIVRFHEALLERLRRLPGVRGAALVSVPPGAGFSFDRVFSVLERPAPSYSLQYEAAIFTADPQYFSVMQIPLLRGRVFTEHERLSNDHYIVVSKTFVDQYLAGNDPVGKHVRVDWDTKPEVYEILGEVGDTVNDTTKPIRPTMYFPILSGIPDRTSEATIVAYTSADPLTMSMPIQRQISALEPELPVYNALTMDQILGKNSASQGFASNLVLAFAALSLLLAAVGLYGVLSYLTTQRTPDIGLRIAVGAQRSQLLRLVLVEGLRPAIVGLVFGVAASALATRLLRSMLYGTRPLDPTTFAAAASMLVAVAVLACLIPAWRASRIDPVQALRTE</sequence>
<evidence type="ECO:0000256" key="7">
    <source>
        <dbReference type="SAM" id="Phobius"/>
    </source>
</evidence>
<feature type="transmembrane region" description="Helical" evidence="7">
    <location>
        <begin position="489"/>
        <end position="511"/>
    </location>
</feature>
<feature type="domain" description="MacB-like periplasmic core" evidence="9">
    <location>
        <begin position="86"/>
        <end position="306"/>
    </location>
</feature>
<evidence type="ECO:0000313" key="10">
    <source>
        <dbReference type="EMBL" id="UWZ82596.1"/>
    </source>
</evidence>
<feature type="domain" description="ABC3 transporter permease C-terminal" evidence="8">
    <location>
        <begin position="755"/>
        <end position="868"/>
    </location>
</feature>
<proteinExistence type="inferred from homology"/>
<feature type="transmembrane region" description="Helical" evidence="7">
    <location>
        <begin position="87"/>
        <end position="111"/>
    </location>
</feature>
<dbReference type="InterPro" id="IPR050250">
    <property type="entry name" value="Macrolide_Exporter_MacB"/>
</dbReference>
<dbReference type="RefSeq" id="WP_260791784.1">
    <property type="nucleotide sequence ID" value="NZ_CP093313.1"/>
</dbReference>
<comment type="similarity">
    <text evidence="6">Belongs to the ABC-4 integral membrane protein family.</text>
</comment>
<dbReference type="InterPro" id="IPR017800">
    <property type="entry name" value="ADOP"/>
</dbReference>
<name>A0A9J7BI27_9BACT</name>
<evidence type="ECO:0000259" key="8">
    <source>
        <dbReference type="Pfam" id="PF02687"/>
    </source>
</evidence>
<dbReference type="InterPro" id="IPR047928">
    <property type="entry name" value="Perm_prefix_1"/>
</dbReference>
<dbReference type="Pfam" id="PF12704">
    <property type="entry name" value="MacB_PCD"/>
    <property type="match status" value="2"/>
</dbReference>
<keyword evidence="11" id="KW-1185">Reference proteome</keyword>
<evidence type="ECO:0000256" key="2">
    <source>
        <dbReference type="ARBA" id="ARBA00022475"/>
    </source>
</evidence>
<dbReference type="EMBL" id="CP093313">
    <property type="protein sequence ID" value="UWZ82596.1"/>
    <property type="molecule type" value="Genomic_DNA"/>
</dbReference>
<dbReference type="PANTHER" id="PTHR30572:SF4">
    <property type="entry name" value="ABC TRANSPORTER PERMEASE YTRF"/>
    <property type="match status" value="1"/>
</dbReference>
<dbReference type="InterPro" id="IPR025857">
    <property type="entry name" value="MacB_PCD"/>
</dbReference>
<dbReference type="NCBIfam" id="NF038403">
    <property type="entry name" value="perm_prefix_1"/>
    <property type="match status" value="1"/>
</dbReference>
<dbReference type="PANTHER" id="PTHR30572">
    <property type="entry name" value="MEMBRANE COMPONENT OF TRANSPORTER-RELATED"/>
    <property type="match status" value="1"/>
</dbReference>
<evidence type="ECO:0000256" key="6">
    <source>
        <dbReference type="ARBA" id="ARBA00038076"/>
    </source>
</evidence>
<keyword evidence="3 7" id="KW-0812">Transmembrane</keyword>
<keyword evidence="2" id="KW-1003">Cell membrane</keyword>
<feature type="transmembrane region" description="Helical" evidence="7">
    <location>
        <begin position="434"/>
        <end position="457"/>
    </location>
</feature>
<accession>A0A9J7BI27</accession>
<dbReference type="NCBIfam" id="TIGR03434">
    <property type="entry name" value="ADOP"/>
    <property type="match status" value="1"/>
</dbReference>
<protein>
    <submittedName>
        <fullName evidence="10">ABC transporter permease</fullName>
    </submittedName>
</protein>
<feature type="transmembrane region" description="Helical" evidence="7">
    <location>
        <begin position="752"/>
        <end position="775"/>
    </location>
</feature>
<reference evidence="10" key="1">
    <citation type="submission" date="2021-04" db="EMBL/GenBank/DDBJ databases">
        <title>Phylogenetic analysis of Acidobacteriaceae.</title>
        <authorList>
            <person name="Qiu L."/>
            <person name="Zhang Q."/>
        </authorList>
    </citation>
    <scope>NUCLEOTIDE SEQUENCE</scope>
    <source>
        <strain evidence="10">DSM 25168</strain>
    </source>
</reference>
<feature type="transmembrane region" description="Helical" evidence="7">
    <location>
        <begin position="841"/>
        <end position="861"/>
    </location>
</feature>
<evidence type="ECO:0000256" key="1">
    <source>
        <dbReference type="ARBA" id="ARBA00004651"/>
    </source>
</evidence>
<feature type="transmembrane region" description="Helical" evidence="7">
    <location>
        <begin position="396"/>
        <end position="418"/>
    </location>
</feature>
<evidence type="ECO:0000256" key="5">
    <source>
        <dbReference type="ARBA" id="ARBA00023136"/>
    </source>
</evidence>
<organism evidence="10 11">
    <name type="scientific">Occallatibacter riparius</name>
    <dbReference type="NCBI Taxonomy" id="1002689"/>
    <lineage>
        <taxon>Bacteria</taxon>
        <taxon>Pseudomonadati</taxon>
        <taxon>Acidobacteriota</taxon>
        <taxon>Terriglobia</taxon>
        <taxon>Terriglobales</taxon>
        <taxon>Acidobacteriaceae</taxon>
        <taxon>Occallatibacter</taxon>
    </lineage>
</organism>
<feature type="domain" description="MacB-like periplasmic core" evidence="9">
    <location>
        <begin position="497"/>
        <end position="692"/>
    </location>
</feature>
<feature type="transmembrane region" description="Helical" evidence="7">
    <location>
        <begin position="796"/>
        <end position="821"/>
    </location>
</feature>
<dbReference type="GO" id="GO:0022857">
    <property type="term" value="F:transmembrane transporter activity"/>
    <property type="evidence" value="ECO:0007669"/>
    <property type="project" value="TreeGrafter"/>
</dbReference>
<dbReference type="AlphaFoldDB" id="A0A9J7BI27"/>
<dbReference type="Pfam" id="PF02687">
    <property type="entry name" value="FtsX"/>
    <property type="match status" value="2"/>
</dbReference>
<evidence type="ECO:0000259" key="9">
    <source>
        <dbReference type="Pfam" id="PF12704"/>
    </source>
</evidence>
<dbReference type="Proteomes" id="UP001059380">
    <property type="component" value="Chromosome"/>
</dbReference>
<comment type="subcellular location">
    <subcellularLocation>
        <location evidence="1">Cell membrane</location>
        <topology evidence="1">Multi-pass membrane protein</topology>
    </subcellularLocation>
</comment>
<feature type="transmembrane region" description="Helical" evidence="7">
    <location>
        <begin position="341"/>
        <end position="364"/>
    </location>
</feature>
<evidence type="ECO:0000256" key="4">
    <source>
        <dbReference type="ARBA" id="ARBA00022989"/>
    </source>
</evidence>
<evidence type="ECO:0000256" key="3">
    <source>
        <dbReference type="ARBA" id="ARBA00022692"/>
    </source>
</evidence>